<dbReference type="InterPro" id="IPR027417">
    <property type="entry name" value="P-loop_NTPase"/>
</dbReference>
<feature type="binding site" evidence="3">
    <location>
        <position position="336"/>
    </location>
    <ligand>
        <name>Zn(2+)</name>
        <dbReference type="ChEBI" id="CHEBI:29105"/>
    </ligand>
</feature>
<dbReference type="GO" id="GO:0042274">
    <property type="term" value="P:ribosomal small subunit biogenesis"/>
    <property type="evidence" value="ECO:0007669"/>
    <property type="project" value="UniProtKB-UniRule"/>
</dbReference>
<feature type="domain" description="CP-type G" evidence="6">
    <location>
        <begin position="147"/>
        <end position="305"/>
    </location>
</feature>
<comment type="function">
    <text evidence="3">One of several proteins that assist in the late maturation steps of the functional core of the 30S ribosomal subunit. Helps release RbfA from mature subunits. May play a role in the assembly of ribosomal proteins into the subunit. Circularly permuted GTPase that catalyzes slow GTP hydrolysis, GTPase activity is stimulated by the 30S ribosomal subunit.</text>
</comment>
<dbReference type="Gene3D" id="1.10.40.50">
    <property type="entry name" value="Probable gtpase engc, domain 3"/>
    <property type="match status" value="1"/>
</dbReference>
<comment type="subunit">
    <text evidence="3">Monomer. Associates with 30S ribosomal subunit, binds 16S rRNA.</text>
</comment>
<comment type="caution">
    <text evidence="7">The sequence shown here is derived from an EMBL/GenBank/DDBJ whole genome shotgun (WGS) entry which is preliminary data.</text>
</comment>
<feature type="domain" description="EngC GTPase" evidence="5">
    <location>
        <begin position="156"/>
        <end position="303"/>
    </location>
</feature>
<reference evidence="7 8" key="1">
    <citation type="submission" date="2019-02" db="EMBL/GenBank/DDBJ databases">
        <title>Deep-cultivation of Planctomycetes and their phenomic and genomic characterization uncovers novel biology.</title>
        <authorList>
            <person name="Wiegand S."/>
            <person name="Jogler M."/>
            <person name="Boedeker C."/>
            <person name="Pinto D."/>
            <person name="Vollmers J."/>
            <person name="Rivas-Marin E."/>
            <person name="Kohn T."/>
            <person name="Peeters S.H."/>
            <person name="Heuer A."/>
            <person name="Rast P."/>
            <person name="Oberbeckmann S."/>
            <person name="Bunk B."/>
            <person name="Jeske O."/>
            <person name="Meyerdierks A."/>
            <person name="Storesund J.E."/>
            <person name="Kallscheuer N."/>
            <person name="Luecker S."/>
            <person name="Lage O.M."/>
            <person name="Pohl T."/>
            <person name="Merkel B.J."/>
            <person name="Hornburger P."/>
            <person name="Mueller R.-W."/>
            <person name="Bruemmer F."/>
            <person name="Labrenz M."/>
            <person name="Spormann A.M."/>
            <person name="Op Den Camp H."/>
            <person name="Overmann J."/>
            <person name="Amann R."/>
            <person name="Jetten M.S.M."/>
            <person name="Mascher T."/>
            <person name="Medema M.H."/>
            <person name="Devos D.P."/>
            <person name="Kaster A.-K."/>
            <person name="Ovreas L."/>
            <person name="Rohde M."/>
            <person name="Galperin M.Y."/>
            <person name="Jogler C."/>
        </authorList>
    </citation>
    <scope>NUCLEOTIDE SEQUENCE [LARGE SCALE GENOMIC DNA]</scope>
    <source>
        <strain evidence="7 8">Poly51</strain>
    </source>
</reference>
<comment type="similarity">
    <text evidence="3">Belongs to the TRAFAC class YlqF/YawG GTPase family. RsgA subfamily.</text>
</comment>
<dbReference type="SUPFAM" id="SSF50249">
    <property type="entry name" value="Nucleic acid-binding proteins"/>
    <property type="match status" value="1"/>
</dbReference>
<evidence type="ECO:0000313" key="7">
    <source>
        <dbReference type="EMBL" id="TWU50869.1"/>
    </source>
</evidence>
<feature type="compositionally biased region" description="Basic and acidic residues" evidence="4">
    <location>
        <begin position="23"/>
        <end position="38"/>
    </location>
</feature>
<dbReference type="GO" id="GO:0005737">
    <property type="term" value="C:cytoplasm"/>
    <property type="evidence" value="ECO:0007669"/>
    <property type="project" value="UniProtKB-SubCell"/>
</dbReference>
<evidence type="ECO:0000259" key="5">
    <source>
        <dbReference type="PROSITE" id="PS50936"/>
    </source>
</evidence>
<organism evidence="7 8">
    <name type="scientific">Rubripirellula tenax</name>
    <dbReference type="NCBI Taxonomy" id="2528015"/>
    <lineage>
        <taxon>Bacteria</taxon>
        <taxon>Pseudomonadati</taxon>
        <taxon>Planctomycetota</taxon>
        <taxon>Planctomycetia</taxon>
        <taxon>Pirellulales</taxon>
        <taxon>Pirellulaceae</taxon>
        <taxon>Rubripirellula</taxon>
    </lineage>
</organism>
<evidence type="ECO:0000256" key="3">
    <source>
        <dbReference type="HAMAP-Rule" id="MF_01820"/>
    </source>
</evidence>
<dbReference type="InterPro" id="IPR012340">
    <property type="entry name" value="NA-bd_OB-fold"/>
</dbReference>
<dbReference type="NCBIfam" id="TIGR00157">
    <property type="entry name" value="ribosome small subunit-dependent GTPase A"/>
    <property type="match status" value="1"/>
</dbReference>
<dbReference type="SUPFAM" id="SSF52540">
    <property type="entry name" value="P-loop containing nucleoside triphosphate hydrolases"/>
    <property type="match status" value="1"/>
</dbReference>
<dbReference type="InterPro" id="IPR030378">
    <property type="entry name" value="G_CP_dom"/>
</dbReference>
<dbReference type="Proteomes" id="UP000318288">
    <property type="component" value="Unassembled WGS sequence"/>
</dbReference>
<keyword evidence="8" id="KW-1185">Reference proteome</keyword>
<proteinExistence type="inferred from homology"/>
<feature type="binding site" evidence="3">
    <location>
        <begin position="247"/>
        <end position="255"/>
    </location>
    <ligand>
        <name>GTP</name>
        <dbReference type="ChEBI" id="CHEBI:37565"/>
    </ligand>
</feature>
<keyword evidence="3" id="KW-0479">Metal-binding</keyword>
<keyword evidence="3" id="KW-0862">Zinc</keyword>
<dbReference type="Gene3D" id="2.40.50.140">
    <property type="entry name" value="Nucleic acid-binding proteins"/>
    <property type="match status" value="1"/>
</dbReference>
<dbReference type="GO" id="GO:0005525">
    <property type="term" value="F:GTP binding"/>
    <property type="evidence" value="ECO:0007669"/>
    <property type="project" value="UniProtKB-UniRule"/>
</dbReference>
<keyword evidence="3" id="KW-0690">Ribosome biogenesis</keyword>
<feature type="binding site" evidence="3">
    <location>
        <begin position="196"/>
        <end position="199"/>
    </location>
    <ligand>
        <name>GTP</name>
        <dbReference type="ChEBI" id="CHEBI:37565"/>
    </ligand>
</feature>
<dbReference type="EMBL" id="SJPW01000005">
    <property type="protein sequence ID" value="TWU50869.1"/>
    <property type="molecule type" value="Genomic_DNA"/>
</dbReference>
<dbReference type="PANTHER" id="PTHR32120:SF11">
    <property type="entry name" value="SMALL RIBOSOMAL SUBUNIT BIOGENESIS GTPASE RSGA 1, MITOCHONDRIAL-RELATED"/>
    <property type="match status" value="1"/>
</dbReference>
<keyword evidence="3" id="KW-0699">rRNA-binding</keyword>
<dbReference type="InterPro" id="IPR004881">
    <property type="entry name" value="Ribosome_biogen_GTPase_RsgA"/>
</dbReference>
<keyword evidence="1 3" id="KW-0547">Nucleotide-binding</keyword>
<feature type="binding site" evidence="3">
    <location>
        <position position="329"/>
    </location>
    <ligand>
        <name>Zn(2+)</name>
        <dbReference type="ChEBI" id="CHEBI:29105"/>
    </ligand>
</feature>
<feature type="region of interest" description="Disordered" evidence="4">
    <location>
        <begin position="1"/>
        <end position="65"/>
    </location>
</feature>
<evidence type="ECO:0000256" key="1">
    <source>
        <dbReference type="ARBA" id="ARBA00022741"/>
    </source>
</evidence>
<dbReference type="HAMAP" id="MF_01820">
    <property type="entry name" value="GTPase_RsgA"/>
    <property type="match status" value="1"/>
</dbReference>
<comment type="cofactor">
    <cofactor evidence="3">
        <name>Zn(2+)</name>
        <dbReference type="ChEBI" id="CHEBI:29105"/>
    </cofactor>
    <text evidence="3">Binds 1 zinc ion per subunit.</text>
</comment>
<evidence type="ECO:0000256" key="4">
    <source>
        <dbReference type="SAM" id="MobiDB-lite"/>
    </source>
</evidence>
<name>A0A5C6ETT3_9BACT</name>
<dbReference type="PROSITE" id="PS51721">
    <property type="entry name" value="G_CP"/>
    <property type="match status" value="1"/>
</dbReference>
<dbReference type="CDD" id="cd01854">
    <property type="entry name" value="YjeQ_EngC"/>
    <property type="match status" value="1"/>
</dbReference>
<feature type="binding site" evidence="3">
    <location>
        <position position="334"/>
    </location>
    <ligand>
        <name>Zn(2+)</name>
        <dbReference type="ChEBI" id="CHEBI:29105"/>
    </ligand>
</feature>
<keyword evidence="3" id="KW-0694">RNA-binding</keyword>
<feature type="binding site" evidence="3">
    <location>
        <position position="342"/>
    </location>
    <ligand>
        <name>Zn(2+)</name>
        <dbReference type="ChEBI" id="CHEBI:29105"/>
    </ligand>
</feature>
<dbReference type="PANTHER" id="PTHR32120">
    <property type="entry name" value="SMALL RIBOSOMAL SUBUNIT BIOGENESIS GTPASE RSGA"/>
    <property type="match status" value="1"/>
</dbReference>
<evidence type="ECO:0000259" key="6">
    <source>
        <dbReference type="PROSITE" id="PS51721"/>
    </source>
</evidence>
<dbReference type="GO" id="GO:0046872">
    <property type="term" value="F:metal ion binding"/>
    <property type="evidence" value="ECO:0007669"/>
    <property type="project" value="UniProtKB-KW"/>
</dbReference>
<dbReference type="GO" id="GO:0003924">
    <property type="term" value="F:GTPase activity"/>
    <property type="evidence" value="ECO:0007669"/>
    <property type="project" value="UniProtKB-UniRule"/>
</dbReference>
<dbReference type="EC" id="3.6.1.-" evidence="3"/>
<dbReference type="Pfam" id="PF03193">
    <property type="entry name" value="RsgA_GTPase"/>
    <property type="match status" value="1"/>
</dbReference>
<dbReference type="RefSeq" id="WP_146459545.1">
    <property type="nucleotide sequence ID" value="NZ_SJPW01000005.1"/>
</dbReference>
<dbReference type="Gene3D" id="3.40.50.300">
    <property type="entry name" value="P-loop containing nucleotide triphosphate hydrolases"/>
    <property type="match status" value="1"/>
</dbReference>
<comment type="subcellular location">
    <subcellularLocation>
        <location evidence="3">Cytoplasm</location>
    </subcellularLocation>
</comment>
<keyword evidence="3 7" id="KW-0378">Hydrolase</keyword>
<sequence length="373" mass="40457">MPKKKKSSKHRTDFRKNHQGRVRGGDLTRDFTGGKEMADLSQGERVSGKGDLTRKRTIATESHSDDAESTAHLISGRVISAHGLKCKVMADDGAMYECAIRQVLKSLSIDGRSAVVAGDYVWFRAETPQDGMIQRVAPRHGIICRTSRGQQHVIVANIDYLLIIASAAQPGLKPVLIDRFLLTAKQCDVEPVIVINKIDLVDPTSLQSLIGAYAALGFRVLMTSAESGVGVDYLRELLHGKQTALAGQSGVGKSSLLNVVQPGLGLAIGRVSTDNDKGRHTTTTSQLIPLANGGAVFDTPGIRQFQLWDISAGEVAGLMPDIRPYVNACRYPNCLHLSEDDCAVKDAVADARIDARRYDAYCHLLEDDLLVED</sequence>
<dbReference type="AlphaFoldDB" id="A0A5C6ETT3"/>
<dbReference type="OrthoDB" id="9809485at2"/>
<dbReference type="InterPro" id="IPR010914">
    <property type="entry name" value="RsgA_GTPase_dom"/>
</dbReference>
<dbReference type="PROSITE" id="PS50936">
    <property type="entry name" value="ENGC_GTPASE"/>
    <property type="match status" value="1"/>
</dbReference>
<accession>A0A5C6ETT3</accession>
<keyword evidence="2 3" id="KW-0342">GTP-binding</keyword>
<keyword evidence="3" id="KW-0963">Cytoplasm</keyword>
<gene>
    <name evidence="3 7" type="primary">rsgA</name>
    <name evidence="7" type="ORF">Poly51_41620</name>
</gene>
<protein>
    <recommendedName>
        <fullName evidence="3">Small ribosomal subunit biogenesis GTPase RsgA</fullName>
        <ecNumber evidence="3">3.6.1.-</ecNumber>
    </recommendedName>
</protein>
<evidence type="ECO:0000256" key="2">
    <source>
        <dbReference type="ARBA" id="ARBA00023134"/>
    </source>
</evidence>
<dbReference type="GO" id="GO:0019843">
    <property type="term" value="F:rRNA binding"/>
    <property type="evidence" value="ECO:0007669"/>
    <property type="project" value="UniProtKB-KW"/>
</dbReference>
<evidence type="ECO:0000313" key="8">
    <source>
        <dbReference type="Proteomes" id="UP000318288"/>
    </source>
</evidence>